<accession>A0A956M0G5</accession>
<dbReference type="PANTHER" id="PTHR44943:SF8">
    <property type="entry name" value="TPR REPEAT-CONTAINING PROTEIN MJ0263"/>
    <property type="match status" value="1"/>
</dbReference>
<dbReference type="Gene3D" id="1.25.40.10">
    <property type="entry name" value="Tetratricopeptide repeat domain"/>
    <property type="match status" value="3"/>
</dbReference>
<dbReference type="AlphaFoldDB" id="A0A956M0G5"/>
<dbReference type="Gene3D" id="3.40.50.10610">
    <property type="entry name" value="ABC-type transport auxiliary lipoprotein component"/>
    <property type="match status" value="1"/>
</dbReference>
<dbReference type="PANTHER" id="PTHR44943">
    <property type="entry name" value="CELLULOSE SYNTHASE OPERON PROTEIN C"/>
    <property type="match status" value="1"/>
</dbReference>
<dbReference type="InterPro" id="IPR051685">
    <property type="entry name" value="Ycf3/AcsC/BcsC/TPR_MFPF"/>
</dbReference>
<protein>
    <submittedName>
        <fullName evidence="5">Tetratricopeptide repeat protein</fullName>
    </submittedName>
</protein>
<feature type="non-terminal residue" evidence="5">
    <location>
        <position position="1"/>
    </location>
</feature>
<keyword evidence="1" id="KW-0677">Repeat</keyword>
<dbReference type="InterPro" id="IPR011990">
    <property type="entry name" value="TPR-like_helical_dom_sf"/>
</dbReference>
<evidence type="ECO:0000313" key="6">
    <source>
        <dbReference type="Proteomes" id="UP000697710"/>
    </source>
</evidence>
<reference evidence="5" key="1">
    <citation type="submission" date="2020-04" db="EMBL/GenBank/DDBJ databases">
        <authorList>
            <person name="Zhang T."/>
        </authorList>
    </citation>
    <scope>NUCLEOTIDE SEQUENCE</scope>
    <source>
        <strain evidence="5">HKST-UBA01</strain>
    </source>
</reference>
<dbReference type="InterPro" id="IPR019734">
    <property type="entry name" value="TPR_rpt"/>
</dbReference>
<name>A0A956M0G5_UNCEI</name>
<dbReference type="Gene3D" id="1.10.510.10">
    <property type="entry name" value="Transferase(Phosphotransferase) domain 1"/>
    <property type="match status" value="1"/>
</dbReference>
<dbReference type="SMART" id="SM00028">
    <property type="entry name" value="TPR"/>
    <property type="match status" value="6"/>
</dbReference>
<feature type="repeat" description="TPR" evidence="3">
    <location>
        <begin position="257"/>
        <end position="290"/>
    </location>
</feature>
<dbReference type="Proteomes" id="UP000697710">
    <property type="component" value="Unassembled WGS sequence"/>
</dbReference>
<feature type="region of interest" description="Disordered" evidence="4">
    <location>
        <begin position="1"/>
        <end position="21"/>
    </location>
</feature>
<gene>
    <name evidence="5" type="ORF">KC729_12620</name>
</gene>
<feature type="region of interest" description="Disordered" evidence="4">
    <location>
        <begin position="48"/>
        <end position="67"/>
    </location>
</feature>
<comment type="caution">
    <text evidence="5">The sequence shown here is derived from an EMBL/GenBank/DDBJ whole genome shotgun (WGS) entry which is preliminary data.</text>
</comment>
<evidence type="ECO:0000313" key="5">
    <source>
        <dbReference type="EMBL" id="MCA9728523.1"/>
    </source>
</evidence>
<evidence type="ECO:0000256" key="4">
    <source>
        <dbReference type="SAM" id="MobiDB-lite"/>
    </source>
</evidence>
<evidence type="ECO:0000256" key="1">
    <source>
        <dbReference type="ARBA" id="ARBA00022737"/>
    </source>
</evidence>
<sequence length="767" mass="84155">ILKDEPPPLSEQNRSLPQDLEQVVHRCLSKDPAQRFPNAGALRDELERVRQSHRGKSSPTAPPHQRGRRALGVALGLSAVLVLSALFVLRRDHGPPRVEAVGASGRPSIAVFEFRTHGGTEEMRWLASGVPSMLLTGLAQTPGLDVVSSARVEEILEKIGKQRATEIDQAILAEVARRSGAGAAVIGNIFYAGETLRIDVQVEDVETGKLLFAKEATGRDVFPIVDELAVAIRQGLSLEDTGPERSIAEVSSPSLDAYRAFNEGMQAYYSQRFPEAIAAFESALAFDPDFAMAHARLALSLLSQRESEVGREHLERAHALSDRLPEREKALVEADYQLIIQQDVAAAKRTLENLLLRYPDEVSAYLTLSSQSIQGGDRSAALAVLRRGVETVPRSGPLRNMYAYDLRNAGDTEEAIRQLEIYRQLEPEEVNPVDSMGEIYLTSGQPERALSTYAEAIALDPTFASAERGRALALACLGRFPEALTAYNRSLEIVEKSGQPTLGLHSPKAFLLLGTGRYRAASQEARADDIPAEDGADTTSLQSSSMVEMVRAFRAERYGDCVSAAATARSSLPADVPAIYRRAAETITRVYEGTAEANVGHLDRAREIQLILEQEPHPLATWAPRWLAGEIALSEGDLAAAETAFREGIPQARSSFSNSQRGLLGSLLINTPASRDWKPRLLEHQGDLAGAIEEYRTLNQVETDTLFVSFFDPRYLSRIAGLQARRGDHDAAARSYREFLEYWADADPDLPEMRQARTYLDSARDTP</sequence>
<dbReference type="SUPFAM" id="SSF48452">
    <property type="entry name" value="TPR-like"/>
    <property type="match status" value="1"/>
</dbReference>
<dbReference type="PROSITE" id="PS50005">
    <property type="entry name" value="TPR"/>
    <property type="match status" value="2"/>
</dbReference>
<evidence type="ECO:0000256" key="2">
    <source>
        <dbReference type="ARBA" id="ARBA00022803"/>
    </source>
</evidence>
<evidence type="ECO:0000256" key="3">
    <source>
        <dbReference type="PROSITE-ProRule" id="PRU00339"/>
    </source>
</evidence>
<organism evidence="5 6">
    <name type="scientific">Eiseniibacteriota bacterium</name>
    <dbReference type="NCBI Taxonomy" id="2212470"/>
    <lineage>
        <taxon>Bacteria</taxon>
        <taxon>Candidatus Eiseniibacteriota</taxon>
    </lineage>
</organism>
<dbReference type="EMBL" id="JAGQHR010000407">
    <property type="protein sequence ID" value="MCA9728523.1"/>
    <property type="molecule type" value="Genomic_DNA"/>
</dbReference>
<reference evidence="5" key="2">
    <citation type="journal article" date="2021" name="Microbiome">
        <title>Successional dynamics and alternative stable states in a saline activated sludge microbial community over 9 years.</title>
        <authorList>
            <person name="Wang Y."/>
            <person name="Ye J."/>
            <person name="Ju F."/>
            <person name="Liu L."/>
            <person name="Boyd J.A."/>
            <person name="Deng Y."/>
            <person name="Parks D.H."/>
            <person name="Jiang X."/>
            <person name="Yin X."/>
            <person name="Woodcroft B.J."/>
            <person name="Tyson G.W."/>
            <person name="Hugenholtz P."/>
            <person name="Polz M.F."/>
            <person name="Zhang T."/>
        </authorList>
    </citation>
    <scope>NUCLEOTIDE SEQUENCE</scope>
    <source>
        <strain evidence="5">HKST-UBA01</strain>
    </source>
</reference>
<proteinExistence type="predicted"/>
<feature type="repeat" description="TPR" evidence="3">
    <location>
        <begin position="430"/>
        <end position="463"/>
    </location>
</feature>
<keyword evidence="2 3" id="KW-0802">TPR repeat</keyword>
<dbReference type="Pfam" id="PF13432">
    <property type="entry name" value="TPR_16"/>
    <property type="match status" value="2"/>
</dbReference>